<keyword evidence="1" id="KW-0732">Signal</keyword>
<organism evidence="2 3">
    <name type="scientific">Actinomadura bangladeshensis</name>
    <dbReference type="NCBI Taxonomy" id="453573"/>
    <lineage>
        <taxon>Bacteria</taxon>
        <taxon>Bacillati</taxon>
        <taxon>Actinomycetota</taxon>
        <taxon>Actinomycetes</taxon>
        <taxon>Streptosporangiales</taxon>
        <taxon>Thermomonosporaceae</taxon>
        <taxon>Actinomadura</taxon>
    </lineage>
</organism>
<dbReference type="EMBL" id="JAAGLI010000649">
    <property type="protein sequence ID" value="NEA25665.1"/>
    <property type="molecule type" value="Genomic_DNA"/>
</dbReference>
<gene>
    <name evidence="2" type="ORF">G3I70_24705</name>
</gene>
<dbReference type="Proteomes" id="UP000475532">
    <property type="component" value="Unassembled WGS sequence"/>
</dbReference>
<accession>A0A6L9QJZ8</accession>
<evidence type="ECO:0000313" key="2">
    <source>
        <dbReference type="EMBL" id="NEA25665.1"/>
    </source>
</evidence>
<proteinExistence type="predicted"/>
<dbReference type="SUPFAM" id="SSF49319">
    <property type="entry name" value="Actinoxanthin-like"/>
    <property type="match status" value="1"/>
</dbReference>
<evidence type="ECO:0000256" key="1">
    <source>
        <dbReference type="SAM" id="SignalP"/>
    </source>
</evidence>
<evidence type="ECO:0000313" key="3">
    <source>
        <dbReference type="Proteomes" id="UP000475532"/>
    </source>
</evidence>
<dbReference type="RefSeq" id="WP_163059794.1">
    <property type="nucleotide sequence ID" value="NZ_JAAGLI010000649.1"/>
</dbReference>
<protein>
    <submittedName>
        <fullName evidence="2">Uncharacterized protein</fullName>
    </submittedName>
</protein>
<dbReference type="InterPro" id="IPR027273">
    <property type="entry name" value="Neocarzinostatin-like"/>
</dbReference>
<dbReference type="AlphaFoldDB" id="A0A6L9QJZ8"/>
<feature type="signal peptide" evidence="1">
    <location>
        <begin position="1"/>
        <end position="24"/>
    </location>
</feature>
<feature type="chain" id="PRO_5027006408" evidence="1">
    <location>
        <begin position="25"/>
        <end position="376"/>
    </location>
</feature>
<comment type="caution">
    <text evidence="2">The sequence shown here is derived from an EMBL/GenBank/DDBJ whole genome shotgun (WGS) entry which is preliminary data.</text>
</comment>
<name>A0A6L9QJZ8_9ACTN</name>
<dbReference type="Gene3D" id="2.60.40.230">
    <property type="entry name" value="Neocarzinostatin-like"/>
    <property type="match status" value="1"/>
</dbReference>
<sequence>MRFLGLAAAAALAFTPLLASPAHADPAIALDRTTVEPGQTVTVRLSGFAPGNLLVELCGNEARRGTADCAVASSASTYAGEGRTTAVMLNAAKPPVGCPCVIAVRPVTGGAPRTVPIKVSGVPTLAASQRPTAADAGGTRRLSATSVSVRGGGFMDGWLGGGAGRTLRVTLRNEGTTALTDLPLSLTLGRGPDPADLITAPALGSLNPGQERTYDIPFSLAAPAFGRYTVRGEIGGLDEPIAFSAHTAGYPWAFPLLGALLVPLPLLTRRRSPRPAPGPLETGRPRTMNENVAANIAWWSRTRGLAPGALAEALTARTGRPYTAADLPPAASACPFDADTLEALSSILGIPLPALLFPVGPPDGGADSLVEPPVSG</sequence>
<reference evidence="2 3" key="1">
    <citation type="submission" date="2020-01" db="EMBL/GenBank/DDBJ databases">
        <title>Insect and environment-associated Actinomycetes.</title>
        <authorList>
            <person name="Currrie C."/>
            <person name="Chevrette M."/>
            <person name="Carlson C."/>
            <person name="Stubbendieck R."/>
            <person name="Wendt-Pienkowski E."/>
        </authorList>
    </citation>
    <scope>NUCLEOTIDE SEQUENCE [LARGE SCALE GENOMIC DNA]</scope>
    <source>
        <strain evidence="2 3">SID10258</strain>
    </source>
</reference>